<dbReference type="AlphaFoldDB" id="A0A9D4UM03"/>
<evidence type="ECO:0000313" key="2">
    <source>
        <dbReference type="EMBL" id="KAI5070363.1"/>
    </source>
</evidence>
<proteinExistence type="predicted"/>
<organism evidence="2 3">
    <name type="scientific">Adiantum capillus-veneris</name>
    <name type="common">Maidenhair fern</name>
    <dbReference type="NCBI Taxonomy" id="13818"/>
    <lineage>
        <taxon>Eukaryota</taxon>
        <taxon>Viridiplantae</taxon>
        <taxon>Streptophyta</taxon>
        <taxon>Embryophyta</taxon>
        <taxon>Tracheophyta</taxon>
        <taxon>Polypodiopsida</taxon>
        <taxon>Polypodiidae</taxon>
        <taxon>Polypodiales</taxon>
        <taxon>Pteridineae</taxon>
        <taxon>Pteridaceae</taxon>
        <taxon>Vittarioideae</taxon>
        <taxon>Adiantum</taxon>
    </lineage>
</organism>
<feature type="compositionally biased region" description="Polar residues" evidence="1">
    <location>
        <begin position="127"/>
        <end position="136"/>
    </location>
</feature>
<dbReference type="EMBL" id="JABFUD020000014">
    <property type="protein sequence ID" value="KAI5070363.1"/>
    <property type="molecule type" value="Genomic_DNA"/>
</dbReference>
<reference evidence="2" key="1">
    <citation type="submission" date="2021-01" db="EMBL/GenBank/DDBJ databases">
        <title>Adiantum capillus-veneris genome.</title>
        <authorList>
            <person name="Fang Y."/>
            <person name="Liao Q."/>
        </authorList>
    </citation>
    <scope>NUCLEOTIDE SEQUENCE</scope>
    <source>
        <strain evidence="2">H3</strain>
        <tissue evidence="2">Leaf</tissue>
    </source>
</reference>
<dbReference type="Proteomes" id="UP000886520">
    <property type="component" value="Chromosome 14"/>
</dbReference>
<feature type="region of interest" description="Disordered" evidence="1">
    <location>
        <begin position="100"/>
        <end position="136"/>
    </location>
</feature>
<comment type="caution">
    <text evidence="2">The sequence shown here is derived from an EMBL/GenBank/DDBJ whole genome shotgun (WGS) entry which is preliminary data.</text>
</comment>
<sequence>MGPFVKSGKKSIGQQVNQALVGASRSTLPCRRAHMLQLVMLANSGRVGAAFGWDTLGAVSGQHLSRNSTRLRCLSRHQQRGRRWCLCLARPCSNVACSAAHTTPANGYPRSGKKHRTTRPRRELPSITKSHSRTQP</sequence>
<evidence type="ECO:0000313" key="3">
    <source>
        <dbReference type="Proteomes" id="UP000886520"/>
    </source>
</evidence>
<evidence type="ECO:0000256" key="1">
    <source>
        <dbReference type="SAM" id="MobiDB-lite"/>
    </source>
</evidence>
<keyword evidence="3" id="KW-1185">Reference proteome</keyword>
<gene>
    <name evidence="2" type="ORF">GOP47_0014706</name>
</gene>
<protein>
    <submittedName>
        <fullName evidence="2">Uncharacterized protein</fullName>
    </submittedName>
</protein>
<name>A0A9D4UM03_ADICA</name>
<accession>A0A9D4UM03</accession>